<evidence type="ECO:0000313" key="2">
    <source>
        <dbReference type="EMBL" id="BCP00792.1"/>
    </source>
</evidence>
<name>A0A7R7MYC4_MYCIT</name>
<dbReference type="Proteomes" id="UP000595205">
    <property type="component" value="Chromosome"/>
</dbReference>
<dbReference type="EMBL" id="AP024255">
    <property type="protein sequence ID" value="BCP00792.1"/>
    <property type="molecule type" value="Genomic_DNA"/>
</dbReference>
<evidence type="ECO:0000256" key="1">
    <source>
        <dbReference type="SAM" id="MobiDB-lite"/>
    </source>
</evidence>
<feature type="region of interest" description="Disordered" evidence="1">
    <location>
        <begin position="380"/>
        <end position="429"/>
    </location>
</feature>
<dbReference type="GeneID" id="77301055"/>
<reference evidence="2 3" key="1">
    <citation type="submission" date="2020-12" db="EMBL/GenBank/DDBJ databases">
        <title>Genome sequence of clinical Mycobacterium intracellulare strains.</title>
        <authorList>
            <person name="Tateishi Y."/>
            <person name="Matsumoto S."/>
            <person name="Fukushima Y."/>
            <person name="Nakajima C."/>
            <person name="Suzuki Y."/>
        </authorList>
    </citation>
    <scope>NUCLEOTIDE SEQUENCE [LARGE SCALE GENOMIC DNA]</scope>
    <source>
        <strain evidence="2 3">M018</strain>
    </source>
</reference>
<dbReference type="Pfam" id="PF03993">
    <property type="entry name" value="DUF349"/>
    <property type="match status" value="3"/>
</dbReference>
<feature type="region of interest" description="Disordered" evidence="1">
    <location>
        <begin position="1"/>
        <end position="53"/>
    </location>
</feature>
<feature type="compositionally biased region" description="Basic and acidic residues" evidence="1">
    <location>
        <begin position="416"/>
        <end position="425"/>
    </location>
</feature>
<feature type="compositionally biased region" description="Low complexity" evidence="1">
    <location>
        <begin position="389"/>
        <end position="415"/>
    </location>
</feature>
<dbReference type="RefSeq" id="WP_020188536.1">
    <property type="nucleotide sequence ID" value="NZ_AP024244.1"/>
</dbReference>
<gene>
    <name evidence="2" type="ORF">MINTM018_35610</name>
</gene>
<evidence type="ECO:0000313" key="3">
    <source>
        <dbReference type="Proteomes" id="UP000595205"/>
    </source>
</evidence>
<organism evidence="2 3">
    <name type="scientific">Mycobacterium intracellulare</name>
    <dbReference type="NCBI Taxonomy" id="1767"/>
    <lineage>
        <taxon>Bacteria</taxon>
        <taxon>Bacillati</taxon>
        <taxon>Actinomycetota</taxon>
        <taxon>Actinomycetes</taxon>
        <taxon>Mycobacteriales</taxon>
        <taxon>Mycobacteriaceae</taxon>
        <taxon>Mycobacterium</taxon>
        <taxon>Mycobacterium avium complex (MAC)</taxon>
    </lineage>
</organism>
<feature type="compositionally biased region" description="Low complexity" evidence="1">
    <location>
        <begin position="25"/>
        <end position="37"/>
    </location>
</feature>
<accession>A0A7R7MYC4</accession>
<feature type="compositionally biased region" description="Pro residues" evidence="1">
    <location>
        <begin position="14"/>
        <end position="24"/>
    </location>
</feature>
<feature type="compositionally biased region" description="Basic and acidic residues" evidence="1">
    <location>
        <begin position="1"/>
        <end position="11"/>
    </location>
</feature>
<dbReference type="InterPro" id="IPR007139">
    <property type="entry name" value="DUF349"/>
</dbReference>
<dbReference type="AlphaFoldDB" id="A0A7R7MYC4"/>
<evidence type="ECO:0008006" key="4">
    <source>
        <dbReference type="Google" id="ProtNLM"/>
    </source>
</evidence>
<sequence length="445" mass="49070">MTADQPRDESARPVPRPGPRPGPRPAGSGSRPAAHPVVVPPPPSDPHQFGRVDDDGTVWLISAAGERVVGSWQAGDREAAFAHFGRRFDDLATEVTLMEERLASGTGDARKIKAHASELAETLPTAAVLGDIDALATRLASIAEHAEATVAADRSRREEHRAAQTARKEALAAEAEELAATATQWKAAGDRLRAILDEWKTITGLDRKVDDALWKRYSAAREAFNRRRGAHFAELDRERSGIRQAKERLCERAEELSDSTDWTATSAEFRKLLTEWKAAGRATREVDDALWRRFKAAQDVFFTARNAATAEKDAEFRANATAKEALLAEAEKLDTSNHDAARAALRSIVEKWDAIGKVPRERTAELERRLRAVEKKVRDAGEADWSDPQAQARAEQFQARAEQYEQQAQKAAAAGRAKEAEEAKANAEQWRQWAQAAVEALSRKS</sequence>
<protein>
    <recommendedName>
        <fullName evidence="4">DNA repair ATPase</fullName>
    </recommendedName>
</protein>
<proteinExistence type="predicted"/>